<evidence type="ECO:0000256" key="1">
    <source>
        <dbReference type="SAM" id="SignalP"/>
    </source>
</evidence>
<dbReference type="EMBL" id="CP002935">
    <property type="protein sequence ID" value="AEL70124.1"/>
    <property type="molecule type" value="Genomic_DNA"/>
</dbReference>
<evidence type="ECO:0000313" key="2">
    <source>
        <dbReference type="EMBL" id="AEL70124.1"/>
    </source>
</evidence>
<reference evidence="2 3" key="1">
    <citation type="journal article" date="2011" name="J. Bacteriol.">
        <title>Whole-genome sequences of two Borrelia afzelii and two Borrelia garinii Lyme disease agent isolates.</title>
        <authorList>
            <person name="Casjens S.R."/>
            <person name="Mongodin E.F."/>
            <person name="Qiu W.-G."/>
            <person name="Dunn J.J."/>
            <person name="Luft B.J."/>
            <person name="Fraser-Liggett C.M."/>
            <person name="Schutzer S.E."/>
        </authorList>
    </citation>
    <scope>NUCLEOTIDE SEQUENCE [LARGE SCALE GENOMIC DNA]</scope>
    <source>
        <strain evidence="2 3">PKo</strain>
    </source>
</reference>
<keyword evidence="3" id="KW-1185">Reference proteome</keyword>
<dbReference type="Pfam" id="PF07268">
    <property type="entry name" value="EppA_BapA"/>
    <property type="match status" value="2"/>
</dbReference>
<keyword evidence="2" id="KW-0614">Plasmid</keyword>
<dbReference type="HOGENOM" id="CLU_841085_0_0_12"/>
<proteinExistence type="predicted"/>
<sequence length="330" mass="38586">MRKIILLAFLFILNFSLNAYMSEYTEKNYAKAKGSFSKENFNLINERLNNYDFKNEYDRSKFFSYAPKIRGDLRKIGIKEKSVFLDALDVVGYLIKNRFIYVDEYEFECINSLINGSPNTIFNDLIELLDSDEIDYPEKYGEKAIKKFKESYSKDKSNTVKQILKQILADLPKLSLNGYMSEYAEVKGAFSEETFNLINEKLDNDDFESGSEHNKRYFLFYITPKIRGGLRKIGIKEKSVFLDALDVAGYFIKNKFISNLDYLHKYINELIEGSPDTIFNYLIELDPDEIDYPEKYGEKAIKKFKESYSKDKSNTVKQILKQILADLPKD</sequence>
<accession>G0ISJ3</accession>
<geneLocation type="plasmid" evidence="2 3">
    <name>cp32-11</name>
</geneLocation>
<feature type="signal peptide" evidence="1">
    <location>
        <begin position="1"/>
        <end position="21"/>
    </location>
</feature>
<evidence type="ECO:0000313" key="3">
    <source>
        <dbReference type="Proteomes" id="UP000005216"/>
    </source>
</evidence>
<organism evidence="2 3">
    <name type="scientific">Borreliella afzelii (strain PKo)</name>
    <name type="common">Borrelia afzelii</name>
    <dbReference type="NCBI Taxonomy" id="390236"/>
    <lineage>
        <taxon>Bacteria</taxon>
        <taxon>Pseudomonadati</taxon>
        <taxon>Spirochaetota</taxon>
        <taxon>Spirochaetia</taxon>
        <taxon>Spirochaetales</taxon>
        <taxon>Borreliaceae</taxon>
        <taxon>Borreliella</taxon>
    </lineage>
</organism>
<dbReference type="AlphaFoldDB" id="G0ISJ3"/>
<dbReference type="PATRIC" id="fig|390236.22.peg.937"/>
<dbReference type="NCBIfam" id="NF033732">
    <property type="entry name" value="borfam95"/>
    <property type="match status" value="2"/>
</dbReference>
<dbReference type="InterPro" id="IPR009894">
    <property type="entry name" value="EppA_BapA"/>
</dbReference>
<dbReference type="KEGG" id="bafz:BafPKo_W0038"/>
<name>G0ISJ3_BORAP</name>
<feature type="chain" id="PRO_5003400991" evidence="1">
    <location>
        <begin position="22"/>
        <end position="330"/>
    </location>
</feature>
<dbReference type="Proteomes" id="UP000005216">
    <property type="component" value="Plasmid cp32-11"/>
</dbReference>
<protein>
    <submittedName>
        <fullName evidence="2">Exported family protein</fullName>
    </submittedName>
</protein>
<keyword evidence="1" id="KW-0732">Signal</keyword>
<gene>
    <name evidence="2" type="ordered locus">BafPKo_W0038</name>
</gene>